<evidence type="ECO:0000313" key="5">
    <source>
        <dbReference type="EMBL" id="PKI48154.1"/>
    </source>
</evidence>
<dbReference type="InterPro" id="IPR004265">
    <property type="entry name" value="Dirigent"/>
</dbReference>
<comment type="function">
    <text evidence="4">Dirigent proteins impart stereoselectivity on the phenoxy radical-coupling reaction, yielding optically active lignans from two molecules of coniferyl alcohol in the biosynthesis of lignans, flavonolignans, and alkaloids and thus plays a central role in plant secondary metabolism.</text>
</comment>
<keyword evidence="4" id="KW-0052">Apoplast</keyword>
<organism evidence="5 6">
    <name type="scientific">Punica granatum</name>
    <name type="common">Pomegranate</name>
    <dbReference type="NCBI Taxonomy" id="22663"/>
    <lineage>
        <taxon>Eukaryota</taxon>
        <taxon>Viridiplantae</taxon>
        <taxon>Streptophyta</taxon>
        <taxon>Embryophyta</taxon>
        <taxon>Tracheophyta</taxon>
        <taxon>Spermatophyta</taxon>
        <taxon>Magnoliopsida</taxon>
        <taxon>eudicotyledons</taxon>
        <taxon>Gunneridae</taxon>
        <taxon>Pentapetalae</taxon>
        <taxon>rosids</taxon>
        <taxon>malvids</taxon>
        <taxon>Myrtales</taxon>
        <taxon>Lythraceae</taxon>
        <taxon>Punica</taxon>
    </lineage>
</organism>
<dbReference type="PANTHER" id="PTHR21495">
    <property type="entry name" value="NUCLEOPORIN-RELATED"/>
    <property type="match status" value="1"/>
</dbReference>
<dbReference type="InterPro" id="IPR044859">
    <property type="entry name" value="Allene_oxi_cyc_Dirigent"/>
</dbReference>
<evidence type="ECO:0000256" key="2">
    <source>
        <dbReference type="ARBA" id="ARBA00011738"/>
    </source>
</evidence>
<dbReference type="STRING" id="22663.A0A2I0IVZ2"/>
<evidence type="ECO:0000256" key="3">
    <source>
        <dbReference type="ARBA" id="ARBA00022525"/>
    </source>
</evidence>
<proteinExistence type="inferred from homology"/>
<keyword evidence="3 4" id="KW-0964">Secreted</keyword>
<comment type="subcellular location">
    <subcellularLocation>
        <location evidence="4">Secreted</location>
        <location evidence="4">Extracellular space</location>
        <location evidence="4">Apoplast</location>
    </subcellularLocation>
</comment>
<keyword evidence="6" id="KW-1185">Reference proteome</keyword>
<protein>
    <recommendedName>
        <fullName evidence="4">Dirigent protein</fullName>
    </recommendedName>
</protein>
<evidence type="ECO:0000256" key="4">
    <source>
        <dbReference type="RuleBase" id="RU363099"/>
    </source>
</evidence>
<dbReference type="GO" id="GO:0009699">
    <property type="term" value="P:phenylpropanoid biosynthetic process"/>
    <property type="evidence" value="ECO:0007669"/>
    <property type="project" value="UniProtKB-ARBA"/>
</dbReference>
<evidence type="ECO:0000256" key="1">
    <source>
        <dbReference type="ARBA" id="ARBA00010746"/>
    </source>
</evidence>
<dbReference type="GO" id="GO:0048046">
    <property type="term" value="C:apoplast"/>
    <property type="evidence" value="ECO:0007669"/>
    <property type="project" value="UniProtKB-SubCell"/>
</dbReference>
<evidence type="ECO:0000313" key="6">
    <source>
        <dbReference type="Proteomes" id="UP000233551"/>
    </source>
</evidence>
<sequence>MTITQQGLAQDGLKSGAKARALLALLIGSAPRVETQSLLKIPQMEKNEKEILRHFHVENIVSKNWHNIVSGKNPSSIEVIRSPIKNSSLFLGFGLVHMFGNRLTISGDINSRLLGRAQGFYSQTGQDEMALLMAQNFAFLEGKYNGSTITVLGRNPILNAIRELPIVGVSGIFRFARGYVQLRTHNFDLNTLDATVEYKVYVLHYD</sequence>
<comment type="caution">
    <text evidence="5">The sequence shown here is derived from an EMBL/GenBank/DDBJ whole genome shotgun (WGS) entry which is preliminary data.</text>
</comment>
<accession>A0A2I0IVZ2</accession>
<comment type="subunit">
    <text evidence="2 4">Homodimer.</text>
</comment>
<comment type="similarity">
    <text evidence="1 4">Belongs to the plant dirigent protein family.</text>
</comment>
<dbReference type="AlphaFoldDB" id="A0A2I0IVZ2"/>
<gene>
    <name evidence="5" type="ORF">CRG98_031419</name>
</gene>
<name>A0A2I0IVZ2_PUNGR</name>
<dbReference type="Gene3D" id="2.40.480.10">
    <property type="entry name" value="Allene oxide cyclase-like"/>
    <property type="match status" value="1"/>
</dbReference>
<reference evidence="5 6" key="1">
    <citation type="submission" date="2017-11" db="EMBL/GenBank/DDBJ databases">
        <title>De-novo sequencing of pomegranate (Punica granatum L.) genome.</title>
        <authorList>
            <person name="Akparov Z."/>
            <person name="Amiraslanov A."/>
            <person name="Hajiyeva S."/>
            <person name="Abbasov M."/>
            <person name="Kaur K."/>
            <person name="Hamwieh A."/>
            <person name="Solovyev V."/>
            <person name="Salamov A."/>
            <person name="Braich B."/>
            <person name="Kosarev P."/>
            <person name="Mahmoud A."/>
            <person name="Hajiyev E."/>
            <person name="Babayeva S."/>
            <person name="Izzatullayeva V."/>
            <person name="Mammadov A."/>
            <person name="Mammadov A."/>
            <person name="Sharifova S."/>
            <person name="Ojaghi J."/>
            <person name="Eynullazada K."/>
            <person name="Bayramov B."/>
            <person name="Abdulazimova A."/>
            <person name="Shahmuradov I."/>
        </authorList>
    </citation>
    <scope>NUCLEOTIDE SEQUENCE [LARGE SCALE GENOMIC DNA]</scope>
    <source>
        <strain evidence="6">cv. AG2017</strain>
        <tissue evidence="5">Leaf</tissue>
    </source>
</reference>
<dbReference type="Proteomes" id="UP000233551">
    <property type="component" value="Unassembled WGS sequence"/>
</dbReference>
<dbReference type="EMBL" id="PGOL01002430">
    <property type="protein sequence ID" value="PKI48154.1"/>
    <property type="molecule type" value="Genomic_DNA"/>
</dbReference>
<dbReference type="Pfam" id="PF03018">
    <property type="entry name" value="Dirigent"/>
    <property type="match status" value="1"/>
</dbReference>